<gene>
    <name evidence="3" type="ORF">SELMODRAFT_409483</name>
</gene>
<dbReference type="GO" id="GO:0010333">
    <property type="term" value="F:terpene synthase activity"/>
    <property type="evidence" value="ECO:0007669"/>
    <property type="project" value="InterPro"/>
</dbReference>
<dbReference type="HOGENOM" id="CLU_063343_0_0_1"/>
<dbReference type="eggNOG" id="ENOG502SXWA">
    <property type="taxonomic scope" value="Eukaryota"/>
</dbReference>
<dbReference type="Gramene" id="EFJ30515">
    <property type="protein sequence ID" value="EFJ30515"/>
    <property type="gene ID" value="SELMODRAFT_409483"/>
</dbReference>
<accession>D8RBL2</accession>
<dbReference type="KEGG" id="smo:SELMODRAFT_409483"/>
<sequence>MAASVNGVLPELSTLSKFELRPLPCAFPFECHPNHASLTREVDEWAIRSLQARGSMPKRQMIIESKISAAACMTIPRGRDDRKMVLAGKHLWALFLLDDALESCRSQEAARVLARRAMEVARGDQLEGMIQEERELEEAKGVARKFAIQEEEGDRYNDQSRGILANIAIQEDPGLIDLATRGMATKIAITEEDQGRDSRWALGLFREVVAELRRSMPLPMFDRYLRYLDRYLEAVIQEVGYQIAGHIPREDEYRELRRGTSFTEGTSAIFGELCMGLELHESVTSSRDFIEFVALVADHIALTNDVLSFRKDFYAGVAHNWLVVLLRHSHRGTGFQSALDSVYGMIRDSECRILGLQSRIEAQALKSGDGHLLSFAQAFPLCLAGNRRWSSITARYHGIGNPLITGVEFHGTWLLHPDVTIVI</sequence>
<dbReference type="Pfam" id="PF19086">
    <property type="entry name" value="Terpene_syn_C_2"/>
    <property type="match status" value="1"/>
</dbReference>
<dbReference type="InterPro" id="IPR008949">
    <property type="entry name" value="Isoprenoid_synthase_dom_sf"/>
</dbReference>
<dbReference type="Proteomes" id="UP000001514">
    <property type="component" value="Unassembled WGS sequence"/>
</dbReference>
<dbReference type="SFLD" id="SFLDG01020">
    <property type="entry name" value="Terpene_Cyclase_Like_2"/>
    <property type="match status" value="1"/>
</dbReference>
<dbReference type="PANTHER" id="PTHR35201:SF4">
    <property type="entry name" value="BETA-PINACENE SYNTHASE-RELATED"/>
    <property type="match status" value="1"/>
</dbReference>
<dbReference type="InterPro" id="IPR034686">
    <property type="entry name" value="Terpene_cyclase-like_2"/>
</dbReference>
<protein>
    <recommendedName>
        <fullName evidence="2">Terpene synthase</fullName>
        <ecNumber evidence="2">4.2.3.-</ecNumber>
    </recommendedName>
</protein>
<keyword evidence="2" id="KW-0456">Lyase</keyword>
<dbReference type="OrthoDB" id="2861623at2759"/>
<dbReference type="Gene3D" id="1.10.600.10">
    <property type="entry name" value="Farnesyl Diphosphate Synthase"/>
    <property type="match status" value="1"/>
</dbReference>
<dbReference type="SUPFAM" id="SSF48576">
    <property type="entry name" value="Terpenoid synthases"/>
    <property type="match status" value="1"/>
</dbReference>
<evidence type="ECO:0000256" key="2">
    <source>
        <dbReference type="RuleBase" id="RU366034"/>
    </source>
</evidence>
<keyword evidence="2" id="KW-0460">Magnesium</keyword>
<organism evidence="4">
    <name type="scientific">Selaginella moellendorffii</name>
    <name type="common">Spikemoss</name>
    <dbReference type="NCBI Taxonomy" id="88036"/>
    <lineage>
        <taxon>Eukaryota</taxon>
        <taxon>Viridiplantae</taxon>
        <taxon>Streptophyta</taxon>
        <taxon>Embryophyta</taxon>
        <taxon>Tracheophyta</taxon>
        <taxon>Lycopodiopsida</taxon>
        <taxon>Selaginellales</taxon>
        <taxon>Selaginellaceae</taxon>
        <taxon>Selaginella</taxon>
    </lineage>
</organism>
<keyword evidence="4" id="KW-1185">Reference proteome</keyword>
<evidence type="ECO:0000256" key="1">
    <source>
        <dbReference type="ARBA" id="ARBA00006333"/>
    </source>
</evidence>
<dbReference type="EC" id="4.2.3.-" evidence="2"/>
<dbReference type="InParanoid" id="D8RBL2"/>
<reference evidence="3 4" key="1">
    <citation type="journal article" date="2011" name="Science">
        <title>The Selaginella genome identifies genetic changes associated with the evolution of vascular plants.</title>
        <authorList>
            <person name="Banks J.A."/>
            <person name="Nishiyama T."/>
            <person name="Hasebe M."/>
            <person name="Bowman J.L."/>
            <person name="Gribskov M."/>
            <person name="dePamphilis C."/>
            <person name="Albert V.A."/>
            <person name="Aono N."/>
            <person name="Aoyama T."/>
            <person name="Ambrose B.A."/>
            <person name="Ashton N.W."/>
            <person name="Axtell M.J."/>
            <person name="Barker E."/>
            <person name="Barker M.S."/>
            <person name="Bennetzen J.L."/>
            <person name="Bonawitz N.D."/>
            <person name="Chapple C."/>
            <person name="Cheng C."/>
            <person name="Correa L.G."/>
            <person name="Dacre M."/>
            <person name="DeBarry J."/>
            <person name="Dreyer I."/>
            <person name="Elias M."/>
            <person name="Engstrom E.M."/>
            <person name="Estelle M."/>
            <person name="Feng L."/>
            <person name="Finet C."/>
            <person name="Floyd S.K."/>
            <person name="Frommer W.B."/>
            <person name="Fujita T."/>
            <person name="Gramzow L."/>
            <person name="Gutensohn M."/>
            <person name="Harholt J."/>
            <person name="Hattori M."/>
            <person name="Heyl A."/>
            <person name="Hirai T."/>
            <person name="Hiwatashi Y."/>
            <person name="Ishikawa M."/>
            <person name="Iwata M."/>
            <person name="Karol K.G."/>
            <person name="Koehler B."/>
            <person name="Kolukisaoglu U."/>
            <person name="Kubo M."/>
            <person name="Kurata T."/>
            <person name="Lalonde S."/>
            <person name="Li K."/>
            <person name="Li Y."/>
            <person name="Litt A."/>
            <person name="Lyons E."/>
            <person name="Manning G."/>
            <person name="Maruyama T."/>
            <person name="Michael T.P."/>
            <person name="Mikami K."/>
            <person name="Miyazaki S."/>
            <person name="Morinaga S."/>
            <person name="Murata T."/>
            <person name="Mueller-Roeber B."/>
            <person name="Nelson D.R."/>
            <person name="Obara M."/>
            <person name="Oguri Y."/>
            <person name="Olmstead R.G."/>
            <person name="Onodera N."/>
            <person name="Petersen B.L."/>
            <person name="Pils B."/>
            <person name="Prigge M."/>
            <person name="Rensing S.A."/>
            <person name="Riano-Pachon D.M."/>
            <person name="Roberts A.W."/>
            <person name="Sato Y."/>
            <person name="Scheller H.V."/>
            <person name="Schulz B."/>
            <person name="Schulz C."/>
            <person name="Shakirov E.V."/>
            <person name="Shibagaki N."/>
            <person name="Shinohara N."/>
            <person name="Shippen D.E."/>
            <person name="Soerensen I."/>
            <person name="Sotooka R."/>
            <person name="Sugimoto N."/>
            <person name="Sugita M."/>
            <person name="Sumikawa N."/>
            <person name="Tanurdzic M."/>
            <person name="Theissen G."/>
            <person name="Ulvskov P."/>
            <person name="Wakazuki S."/>
            <person name="Weng J.K."/>
            <person name="Willats W.W."/>
            <person name="Wipf D."/>
            <person name="Wolf P.G."/>
            <person name="Yang L."/>
            <person name="Zimmer A.D."/>
            <person name="Zhu Q."/>
            <person name="Mitros T."/>
            <person name="Hellsten U."/>
            <person name="Loque D."/>
            <person name="Otillar R."/>
            <person name="Salamov A."/>
            <person name="Schmutz J."/>
            <person name="Shapiro H."/>
            <person name="Lindquist E."/>
            <person name="Lucas S."/>
            <person name="Rokhsar D."/>
            <person name="Grigoriev I.V."/>
        </authorList>
    </citation>
    <scope>NUCLEOTIDE SEQUENCE [LARGE SCALE GENOMIC DNA]</scope>
</reference>
<evidence type="ECO:0000313" key="3">
    <source>
        <dbReference type="EMBL" id="EFJ30515.1"/>
    </source>
</evidence>
<keyword evidence="2" id="KW-0479">Metal-binding</keyword>
<comment type="similarity">
    <text evidence="1 2">Belongs to the terpene synthase family.</text>
</comment>
<dbReference type="PANTHER" id="PTHR35201">
    <property type="entry name" value="TERPENE SYNTHASE"/>
    <property type="match status" value="1"/>
</dbReference>
<dbReference type="GO" id="GO:0008299">
    <property type="term" value="P:isoprenoid biosynthetic process"/>
    <property type="evidence" value="ECO:0007669"/>
    <property type="project" value="UniProtKB-ARBA"/>
</dbReference>
<proteinExistence type="inferred from homology"/>
<dbReference type="GO" id="GO:0046872">
    <property type="term" value="F:metal ion binding"/>
    <property type="evidence" value="ECO:0007669"/>
    <property type="project" value="UniProtKB-KW"/>
</dbReference>
<dbReference type="EMBL" id="GL377575">
    <property type="protein sequence ID" value="EFJ30515.1"/>
    <property type="molecule type" value="Genomic_DNA"/>
</dbReference>
<dbReference type="SFLD" id="SFLDS00005">
    <property type="entry name" value="Isoprenoid_Synthase_Type_I"/>
    <property type="match status" value="1"/>
</dbReference>
<dbReference type="AlphaFoldDB" id="D8RBL2"/>
<evidence type="ECO:0000313" key="4">
    <source>
        <dbReference type="Proteomes" id="UP000001514"/>
    </source>
</evidence>
<comment type="cofactor">
    <cofactor evidence="2">
        <name>Mg(2+)</name>
        <dbReference type="ChEBI" id="CHEBI:18420"/>
    </cofactor>
</comment>
<name>D8RBL2_SELML</name>